<dbReference type="Proteomes" id="UP001152795">
    <property type="component" value="Unassembled WGS sequence"/>
</dbReference>
<protein>
    <submittedName>
        <fullName evidence="2">Uncharacterized protein</fullName>
    </submittedName>
</protein>
<comment type="caution">
    <text evidence="2">The sequence shown here is derived from an EMBL/GenBank/DDBJ whole genome shotgun (WGS) entry which is preliminary data.</text>
</comment>
<feature type="region of interest" description="Disordered" evidence="1">
    <location>
        <begin position="38"/>
        <end position="60"/>
    </location>
</feature>
<feature type="compositionally biased region" description="Low complexity" evidence="1">
    <location>
        <begin position="44"/>
        <end position="60"/>
    </location>
</feature>
<organism evidence="2 3">
    <name type="scientific">Paramuricea clavata</name>
    <name type="common">Red gorgonian</name>
    <name type="synonym">Violescent sea-whip</name>
    <dbReference type="NCBI Taxonomy" id="317549"/>
    <lineage>
        <taxon>Eukaryota</taxon>
        <taxon>Metazoa</taxon>
        <taxon>Cnidaria</taxon>
        <taxon>Anthozoa</taxon>
        <taxon>Octocorallia</taxon>
        <taxon>Malacalcyonacea</taxon>
        <taxon>Plexauridae</taxon>
        <taxon>Paramuricea</taxon>
    </lineage>
</organism>
<evidence type="ECO:0000313" key="2">
    <source>
        <dbReference type="EMBL" id="CAB4011514.1"/>
    </source>
</evidence>
<dbReference type="EMBL" id="CACRXK020007176">
    <property type="protein sequence ID" value="CAB4011514.1"/>
    <property type="molecule type" value="Genomic_DNA"/>
</dbReference>
<proteinExistence type="predicted"/>
<name>A0A6S7HZY7_PARCT</name>
<evidence type="ECO:0000313" key="3">
    <source>
        <dbReference type="Proteomes" id="UP001152795"/>
    </source>
</evidence>
<dbReference type="AlphaFoldDB" id="A0A6S7HZY7"/>
<keyword evidence="3" id="KW-1185">Reference proteome</keyword>
<evidence type="ECO:0000256" key="1">
    <source>
        <dbReference type="SAM" id="MobiDB-lite"/>
    </source>
</evidence>
<accession>A0A6S7HZY7</accession>
<gene>
    <name evidence="2" type="ORF">PACLA_8A003650</name>
</gene>
<sequence length="60" mass="6219">MIINLKYGESVPPKKVTQGGSSPSYTYTLAITSPLLRPHKVQPSSGGSSGLSTGSVIVIM</sequence>
<reference evidence="2" key="1">
    <citation type="submission" date="2020-04" db="EMBL/GenBank/DDBJ databases">
        <authorList>
            <person name="Alioto T."/>
            <person name="Alioto T."/>
            <person name="Gomez Garrido J."/>
        </authorList>
    </citation>
    <scope>NUCLEOTIDE SEQUENCE</scope>
    <source>
        <strain evidence="2">A484AB</strain>
    </source>
</reference>